<proteinExistence type="predicted"/>
<dbReference type="AlphaFoldDB" id="A0A170PUE5"/>
<evidence type="ECO:0000313" key="2">
    <source>
        <dbReference type="EMBL" id="CUS57686.1"/>
    </source>
</evidence>
<gene>
    <name evidence="2" type="ORF">MGWOODY_Hyp2382</name>
</gene>
<organism evidence="2">
    <name type="scientific">hydrothermal vent metagenome</name>
    <dbReference type="NCBI Taxonomy" id="652676"/>
    <lineage>
        <taxon>unclassified sequences</taxon>
        <taxon>metagenomes</taxon>
        <taxon>ecological metagenomes</taxon>
    </lineage>
</organism>
<feature type="compositionally biased region" description="Low complexity" evidence="1">
    <location>
        <begin position="75"/>
        <end position="89"/>
    </location>
</feature>
<sequence>METHPDPIPTAAEPDRLEAVALEIAAKMVAALTRLAGNGLALARRGMQDLPFVEDLLRRVIYLMALRLDAPAPAPAAIPKRPAASAPSAEMQREPRARRFRLIEPEQDRDPRRLLTPAECPRVTLMDDTAQPFIPPIQAPPKPPRPRPGFEDRYLRRTQALADALANLDTYAMRMAHWMARQASNGAKRLSPLAAAPAPEHAEIAKTEPAVPVLSDLYLLVLMALGSDTS</sequence>
<accession>A0A170PUE5</accession>
<dbReference type="EMBL" id="CZQD01000046">
    <property type="protein sequence ID" value="CUS57686.1"/>
    <property type="molecule type" value="Genomic_DNA"/>
</dbReference>
<reference evidence="2" key="1">
    <citation type="submission" date="2015-10" db="EMBL/GenBank/DDBJ databases">
        <authorList>
            <person name="Gilbert D.G."/>
        </authorList>
    </citation>
    <scope>NUCLEOTIDE SEQUENCE</scope>
</reference>
<feature type="region of interest" description="Disordered" evidence="1">
    <location>
        <begin position="74"/>
        <end position="99"/>
    </location>
</feature>
<evidence type="ECO:0000256" key="1">
    <source>
        <dbReference type="SAM" id="MobiDB-lite"/>
    </source>
</evidence>
<name>A0A170PUE5_9ZZZZ</name>
<protein>
    <submittedName>
        <fullName evidence="2">Uncharacterized protein</fullName>
    </submittedName>
</protein>